<dbReference type="InterPro" id="IPR050414">
    <property type="entry name" value="Fungal_M35_metalloproteases"/>
</dbReference>
<dbReference type="Gene3D" id="2.60.40.2970">
    <property type="match status" value="1"/>
</dbReference>
<dbReference type="EMBL" id="WWBZ02000062">
    <property type="protein sequence ID" value="KAF4302656.1"/>
    <property type="molecule type" value="Genomic_DNA"/>
</dbReference>
<dbReference type="AlphaFoldDB" id="A0A8H4IK73"/>
<organism evidence="9 10">
    <name type="scientific">Botryosphaeria dothidea</name>
    <dbReference type="NCBI Taxonomy" id="55169"/>
    <lineage>
        <taxon>Eukaryota</taxon>
        <taxon>Fungi</taxon>
        <taxon>Dikarya</taxon>
        <taxon>Ascomycota</taxon>
        <taxon>Pezizomycotina</taxon>
        <taxon>Dothideomycetes</taxon>
        <taxon>Dothideomycetes incertae sedis</taxon>
        <taxon>Botryosphaeriales</taxon>
        <taxon>Botryosphaeriaceae</taxon>
        <taxon>Botryosphaeria</taxon>
    </lineage>
</organism>
<keyword evidence="10" id="KW-1185">Reference proteome</keyword>
<dbReference type="Proteomes" id="UP000572817">
    <property type="component" value="Unassembled WGS sequence"/>
</dbReference>
<dbReference type="GO" id="GO:0006508">
    <property type="term" value="P:proteolysis"/>
    <property type="evidence" value="ECO:0007669"/>
    <property type="project" value="UniProtKB-KW"/>
</dbReference>
<evidence type="ECO:0000256" key="6">
    <source>
        <dbReference type="ARBA" id="ARBA00023049"/>
    </source>
</evidence>
<keyword evidence="7" id="KW-0865">Zymogen</keyword>
<dbReference type="Pfam" id="PF02102">
    <property type="entry name" value="Peptidase_M35"/>
    <property type="match status" value="1"/>
</dbReference>
<protein>
    <submittedName>
        <fullName evidence="9">Uncharacterized protein</fullName>
    </submittedName>
</protein>
<evidence type="ECO:0000256" key="3">
    <source>
        <dbReference type="ARBA" id="ARBA00022723"/>
    </source>
</evidence>
<dbReference type="GO" id="GO:0004222">
    <property type="term" value="F:metalloendopeptidase activity"/>
    <property type="evidence" value="ECO:0007669"/>
    <property type="project" value="InterPro"/>
</dbReference>
<evidence type="ECO:0000256" key="2">
    <source>
        <dbReference type="ARBA" id="ARBA00022670"/>
    </source>
</evidence>
<feature type="region of interest" description="Disordered" evidence="8">
    <location>
        <begin position="1"/>
        <end position="21"/>
    </location>
</feature>
<keyword evidence="2" id="KW-0645">Protease</keyword>
<keyword evidence="3" id="KW-0479">Metal-binding</keyword>
<keyword evidence="4" id="KW-0378">Hydrolase</keyword>
<evidence type="ECO:0000256" key="7">
    <source>
        <dbReference type="ARBA" id="ARBA00023145"/>
    </source>
</evidence>
<dbReference type="PANTHER" id="PTHR37016">
    <property type="match status" value="1"/>
</dbReference>
<sequence>MSKRESVVEKRRSPTPAAGLSPKHLLRSVDFTSATSLDVKLASVGNTKLQVIVTNTGSKDVNLLTPGSVLDPKPIKKVVLFSETSIIPSLDYSLSFLASPKKNFKADAFTPIGASQSLTLNFDVTTTHGPVAASLLLLKGSP</sequence>
<dbReference type="InterPro" id="IPR001384">
    <property type="entry name" value="Peptidase_M35"/>
</dbReference>
<feature type="compositionally biased region" description="Basic and acidic residues" evidence="8">
    <location>
        <begin position="1"/>
        <end position="12"/>
    </location>
</feature>
<dbReference type="GO" id="GO:0046872">
    <property type="term" value="F:metal ion binding"/>
    <property type="evidence" value="ECO:0007669"/>
    <property type="project" value="UniProtKB-KW"/>
</dbReference>
<evidence type="ECO:0000313" key="10">
    <source>
        <dbReference type="Proteomes" id="UP000572817"/>
    </source>
</evidence>
<name>A0A8H4IK73_9PEZI</name>
<comment type="cofactor">
    <cofactor evidence="1">
        <name>Zn(2+)</name>
        <dbReference type="ChEBI" id="CHEBI:29105"/>
    </cofactor>
</comment>
<evidence type="ECO:0000256" key="5">
    <source>
        <dbReference type="ARBA" id="ARBA00022833"/>
    </source>
</evidence>
<evidence type="ECO:0000256" key="1">
    <source>
        <dbReference type="ARBA" id="ARBA00001947"/>
    </source>
</evidence>
<keyword evidence="6" id="KW-0482">Metalloprotease</keyword>
<gene>
    <name evidence="9" type="ORF">GTA08_BOTSDO09320</name>
</gene>
<keyword evidence="5" id="KW-0862">Zinc</keyword>
<proteinExistence type="predicted"/>
<dbReference type="PANTHER" id="PTHR37016:SF3">
    <property type="entry name" value="NEUTRAL PROTEASE 2-RELATED"/>
    <property type="match status" value="1"/>
</dbReference>
<comment type="caution">
    <text evidence="9">The sequence shown here is derived from an EMBL/GenBank/DDBJ whole genome shotgun (WGS) entry which is preliminary data.</text>
</comment>
<evidence type="ECO:0000313" key="9">
    <source>
        <dbReference type="EMBL" id="KAF4302656.1"/>
    </source>
</evidence>
<reference evidence="9" key="1">
    <citation type="submission" date="2020-04" db="EMBL/GenBank/DDBJ databases">
        <title>Genome Assembly and Annotation of Botryosphaeria dothidea sdau 11-99, a Latent Pathogen of Apple Fruit Ring Rot in China.</title>
        <authorList>
            <person name="Yu C."/>
            <person name="Diao Y."/>
            <person name="Lu Q."/>
            <person name="Zhao J."/>
            <person name="Cui S."/>
            <person name="Peng C."/>
            <person name="He B."/>
            <person name="Liu H."/>
        </authorList>
    </citation>
    <scope>NUCLEOTIDE SEQUENCE [LARGE SCALE GENOMIC DNA]</scope>
    <source>
        <strain evidence="9">Sdau11-99</strain>
    </source>
</reference>
<accession>A0A8H4IK73</accession>
<evidence type="ECO:0000256" key="4">
    <source>
        <dbReference type="ARBA" id="ARBA00022801"/>
    </source>
</evidence>
<dbReference type="OrthoDB" id="412874at2759"/>
<evidence type="ECO:0000256" key="8">
    <source>
        <dbReference type="SAM" id="MobiDB-lite"/>
    </source>
</evidence>